<dbReference type="AlphaFoldDB" id="A0A1A0HD34"/>
<evidence type="ECO:0000313" key="1">
    <source>
        <dbReference type="EMBL" id="OBA21921.1"/>
    </source>
</evidence>
<dbReference type="GO" id="GO:0006044">
    <property type="term" value="P:N-acetylglucosamine metabolic process"/>
    <property type="evidence" value="ECO:0007669"/>
    <property type="project" value="TreeGrafter"/>
</dbReference>
<protein>
    <submittedName>
        <fullName evidence="1">Uncharacterized protein</fullName>
    </submittedName>
</protein>
<keyword evidence="2" id="KW-1185">Reference proteome</keyword>
<dbReference type="OrthoDB" id="10053431at2759"/>
<evidence type="ECO:0000313" key="2">
    <source>
        <dbReference type="Proteomes" id="UP000092555"/>
    </source>
</evidence>
<dbReference type="GO" id="GO:0005737">
    <property type="term" value="C:cytoplasm"/>
    <property type="evidence" value="ECO:0007669"/>
    <property type="project" value="TreeGrafter"/>
</dbReference>
<dbReference type="GeneID" id="30030261"/>
<reference evidence="1 2" key="1">
    <citation type="submission" date="2016-05" db="EMBL/GenBank/DDBJ databases">
        <title>Comparative genomics of biotechnologically important yeasts.</title>
        <authorList>
            <consortium name="DOE Joint Genome Institute"/>
            <person name="Riley R."/>
            <person name="Haridas S."/>
            <person name="Wolfe K.H."/>
            <person name="Lopes M.R."/>
            <person name="Hittinger C.T."/>
            <person name="Goker M."/>
            <person name="Salamov A."/>
            <person name="Wisecaver J."/>
            <person name="Long T.M."/>
            <person name="Aerts A.L."/>
            <person name="Barry K."/>
            <person name="Choi C."/>
            <person name="Clum A."/>
            <person name="Coughlan A.Y."/>
            <person name="Deshpande S."/>
            <person name="Douglass A.P."/>
            <person name="Hanson S.J."/>
            <person name="Klenk H.-P."/>
            <person name="LaButti K."/>
            <person name="Lapidus A."/>
            <person name="Lindquist E."/>
            <person name="Lipzen A."/>
            <person name="Meier-kolthoff J.P."/>
            <person name="Ohm R.A."/>
            <person name="Otillar R.P."/>
            <person name="Pangilinan J."/>
            <person name="Peng Y."/>
            <person name="Rokas A."/>
            <person name="Rosa C.A."/>
            <person name="Scheuner C."/>
            <person name="Sibirny A.A."/>
            <person name="Slot J.C."/>
            <person name="Stielow J.B."/>
            <person name="Sun H."/>
            <person name="Kurtzman C.P."/>
            <person name="Blackwell M."/>
            <person name="Grigoriev I.V."/>
            <person name="Jeffries T.W."/>
        </authorList>
    </citation>
    <scope>NUCLEOTIDE SEQUENCE [LARGE SCALE GENOMIC DNA]</scope>
    <source>
        <strain evidence="1 2">NRRL YB-4993</strain>
    </source>
</reference>
<name>A0A1A0HD34_9ASCO</name>
<gene>
    <name evidence="1" type="ORF">METBIDRAFT_40530</name>
</gene>
<sequence length="226" mass="26001">MTRTKLTVETLLKLTIPVTLLYSPDMPAASKYIERPFSWAEVQHIVATNDLDVFARSRLQTEHYLAFKRKLRLQETTVYKHLLTESLEWASADAVNGLLDLEIKVRSSGAVPFSNATDLRIIRNDFPYYFEDNVCHLCVWTKEPIPSDPRSDRGDISAETRELIEKYVCQTFVEHAGFARENVLWFRNWEALQSVREISHIHVLLRNASRGQVDMLIGTPGVPIEL</sequence>
<proteinExistence type="predicted"/>
<organism evidence="1 2">
    <name type="scientific">Metschnikowia bicuspidata var. bicuspidata NRRL YB-4993</name>
    <dbReference type="NCBI Taxonomy" id="869754"/>
    <lineage>
        <taxon>Eukaryota</taxon>
        <taxon>Fungi</taxon>
        <taxon>Dikarya</taxon>
        <taxon>Ascomycota</taxon>
        <taxon>Saccharomycotina</taxon>
        <taxon>Pichiomycetes</taxon>
        <taxon>Metschnikowiaceae</taxon>
        <taxon>Metschnikowia</taxon>
    </lineage>
</organism>
<dbReference type="RefSeq" id="XP_018712417.1">
    <property type="nucleotide sequence ID" value="XM_018857285.1"/>
</dbReference>
<accession>A0A1A0HD34</accession>
<dbReference type="Pfam" id="PF12239">
    <property type="entry name" value="DUF3605"/>
    <property type="match status" value="1"/>
</dbReference>
<dbReference type="PANTHER" id="PTHR35020">
    <property type="entry name" value="N-ACETYLGLUCOSAMINE-INDUCED PROTEIN 1"/>
    <property type="match status" value="1"/>
</dbReference>
<comment type="caution">
    <text evidence="1">The sequence shown here is derived from an EMBL/GenBank/DDBJ whole genome shotgun (WGS) entry which is preliminary data.</text>
</comment>
<dbReference type="EMBL" id="LXTC01000002">
    <property type="protein sequence ID" value="OBA21921.1"/>
    <property type="molecule type" value="Genomic_DNA"/>
</dbReference>
<dbReference type="Proteomes" id="UP000092555">
    <property type="component" value="Unassembled WGS sequence"/>
</dbReference>
<dbReference type="STRING" id="869754.A0A1A0HD34"/>
<dbReference type="InterPro" id="IPR022036">
    <property type="entry name" value="DUF3605"/>
</dbReference>
<dbReference type="PANTHER" id="PTHR35020:SF2">
    <property type="entry name" value="N-ACETYLGLUCOSAMINE-INDUCED PROTEIN 1"/>
    <property type="match status" value="1"/>
</dbReference>